<feature type="transmembrane region" description="Helical" evidence="6">
    <location>
        <begin position="81"/>
        <end position="100"/>
    </location>
</feature>
<evidence type="ECO:0000256" key="2">
    <source>
        <dbReference type="ARBA" id="ARBA00007524"/>
    </source>
</evidence>
<keyword evidence="4 6" id="KW-1133">Transmembrane helix</keyword>
<name>A0A644X1C2_9ZZZZ</name>
<feature type="transmembrane region" description="Helical" evidence="6">
    <location>
        <begin position="7"/>
        <end position="28"/>
    </location>
</feature>
<evidence type="ECO:0000256" key="3">
    <source>
        <dbReference type="ARBA" id="ARBA00022692"/>
    </source>
</evidence>
<feature type="transmembrane region" description="Helical" evidence="6">
    <location>
        <begin position="48"/>
        <end position="69"/>
    </location>
</feature>
<dbReference type="PIRSF" id="PIRSF005859">
    <property type="entry name" value="PBR"/>
    <property type="match status" value="1"/>
</dbReference>
<gene>
    <name evidence="7" type="primary">crtK-2_4</name>
    <name evidence="7" type="ORF">SDC9_54275</name>
</gene>
<organism evidence="7">
    <name type="scientific">bioreactor metagenome</name>
    <dbReference type="NCBI Taxonomy" id="1076179"/>
    <lineage>
        <taxon>unclassified sequences</taxon>
        <taxon>metagenomes</taxon>
        <taxon>ecological metagenomes</taxon>
    </lineage>
</organism>
<comment type="subcellular location">
    <subcellularLocation>
        <location evidence="1">Membrane</location>
        <topology evidence="1">Multi-pass membrane protein</topology>
    </subcellularLocation>
</comment>
<dbReference type="InterPro" id="IPR004307">
    <property type="entry name" value="TspO_MBR"/>
</dbReference>
<feature type="transmembrane region" description="Helical" evidence="6">
    <location>
        <begin position="137"/>
        <end position="156"/>
    </location>
</feature>
<evidence type="ECO:0000256" key="5">
    <source>
        <dbReference type="ARBA" id="ARBA00023136"/>
    </source>
</evidence>
<dbReference type="InterPro" id="IPR038330">
    <property type="entry name" value="TspO/MBR-related_sf"/>
</dbReference>
<dbReference type="Gene3D" id="1.20.1260.100">
    <property type="entry name" value="TspO/MBR protein"/>
    <property type="match status" value="1"/>
</dbReference>
<comment type="similarity">
    <text evidence="2">Belongs to the TspO/BZRP family.</text>
</comment>
<evidence type="ECO:0000256" key="6">
    <source>
        <dbReference type="SAM" id="Phobius"/>
    </source>
</evidence>
<dbReference type="Pfam" id="PF03073">
    <property type="entry name" value="TspO_MBR"/>
    <property type="match status" value="1"/>
</dbReference>
<dbReference type="PANTHER" id="PTHR10057">
    <property type="entry name" value="PERIPHERAL-TYPE BENZODIAZEPINE RECEPTOR"/>
    <property type="match status" value="1"/>
</dbReference>
<protein>
    <submittedName>
        <fullName evidence="7">Tryptophan-rich protein TspO</fullName>
    </submittedName>
</protein>
<accession>A0A644X1C2</accession>
<keyword evidence="5 6" id="KW-0472">Membrane</keyword>
<dbReference type="EMBL" id="VSSQ01001395">
    <property type="protein sequence ID" value="MPM07964.1"/>
    <property type="molecule type" value="Genomic_DNA"/>
</dbReference>
<dbReference type="GO" id="GO:0016020">
    <property type="term" value="C:membrane"/>
    <property type="evidence" value="ECO:0007669"/>
    <property type="project" value="UniProtKB-SubCell"/>
</dbReference>
<proteinExistence type="inferred from homology"/>
<reference evidence="7" key="1">
    <citation type="submission" date="2019-08" db="EMBL/GenBank/DDBJ databases">
        <authorList>
            <person name="Kucharzyk K."/>
            <person name="Murdoch R.W."/>
            <person name="Higgins S."/>
            <person name="Loffler F."/>
        </authorList>
    </citation>
    <scope>NUCLEOTIDE SEQUENCE</scope>
</reference>
<dbReference type="AlphaFoldDB" id="A0A644X1C2"/>
<dbReference type="FunFam" id="1.20.1260.100:FF:000001">
    <property type="entry name" value="translocator protein 2"/>
    <property type="match status" value="1"/>
</dbReference>
<dbReference type="CDD" id="cd15904">
    <property type="entry name" value="TSPO_MBR"/>
    <property type="match status" value="1"/>
</dbReference>
<dbReference type="PANTHER" id="PTHR10057:SF0">
    <property type="entry name" value="TRANSLOCATOR PROTEIN"/>
    <property type="match status" value="1"/>
</dbReference>
<dbReference type="GO" id="GO:0033013">
    <property type="term" value="P:tetrapyrrole metabolic process"/>
    <property type="evidence" value="ECO:0007669"/>
    <property type="project" value="UniProtKB-ARBA"/>
</dbReference>
<evidence type="ECO:0000256" key="4">
    <source>
        <dbReference type="ARBA" id="ARBA00022989"/>
    </source>
</evidence>
<comment type="caution">
    <text evidence="7">The sequence shown here is derived from an EMBL/GenBank/DDBJ whole genome shotgun (WGS) entry which is preliminary data.</text>
</comment>
<evidence type="ECO:0000313" key="7">
    <source>
        <dbReference type="EMBL" id="MPM07964.1"/>
    </source>
</evidence>
<evidence type="ECO:0000256" key="1">
    <source>
        <dbReference type="ARBA" id="ARBA00004141"/>
    </source>
</evidence>
<keyword evidence="3 6" id="KW-0812">Transmembrane</keyword>
<sequence>MTRRNILKLVISLIIPLAIGFIAGQFTSDAIPGWYASLNKPSFNPPDWIFGPVWTVLYVLMGISLFMIWSRPRSQQRTLAVMAFLLQMTLNFAWTFLFFYYQQMGFALADILLLLASIIFMMIRFHRVSKLSAWLNFPYLLWVSFATALNVAYLVLN</sequence>
<feature type="transmembrane region" description="Helical" evidence="6">
    <location>
        <begin position="106"/>
        <end position="125"/>
    </location>
</feature>